<protein>
    <recommendedName>
        <fullName evidence="10">Galactose-1-phosphate uridylyltransferase</fullName>
        <shortName evidence="10">Gal-1-P uridylyltransferase</shortName>
        <ecNumber evidence="10">2.7.7.12</ecNumber>
    </recommendedName>
    <alternativeName>
        <fullName evidence="10">UDP-glucose--hexose-1-phosphate uridylyltransferase</fullName>
    </alternativeName>
</protein>
<dbReference type="RefSeq" id="WP_027699656.1">
    <property type="nucleotide sequence ID" value="NZ_DF820497.1"/>
</dbReference>
<dbReference type="InterPro" id="IPR005850">
    <property type="entry name" value="GalP_Utransf_C"/>
</dbReference>
<evidence type="ECO:0000256" key="10">
    <source>
        <dbReference type="HAMAP-Rule" id="MF_00571"/>
    </source>
</evidence>
<keyword evidence="6 10" id="KW-0808">Transferase</keyword>
<comment type="similarity">
    <text evidence="4 10">Belongs to the galactose-1-phosphate uridylyltransferase type 2 family.</text>
</comment>
<accession>A0A069CW77</accession>
<dbReference type="NCBIfam" id="TIGR01239">
    <property type="entry name" value="galT_2"/>
    <property type="match status" value="1"/>
</dbReference>
<evidence type="ECO:0000256" key="9">
    <source>
        <dbReference type="ARBA" id="ARBA00023277"/>
    </source>
</evidence>
<dbReference type="OrthoDB" id="2293at2"/>
<feature type="domain" description="Galactose-1-phosphate uridyl transferase N-terminal" evidence="11">
    <location>
        <begin position="21"/>
        <end position="226"/>
    </location>
</feature>
<keyword evidence="14" id="KW-1185">Reference proteome</keyword>
<keyword evidence="9 10" id="KW-0119">Carbohydrate metabolism</keyword>
<dbReference type="NCBIfam" id="NF003629">
    <property type="entry name" value="PRK05270.1-2"/>
    <property type="match status" value="1"/>
</dbReference>
<evidence type="ECO:0000313" key="14">
    <source>
        <dbReference type="Proteomes" id="UP000030643"/>
    </source>
</evidence>
<keyword evidence="7 10" id="KW-0548">Nucleotidyltransferase</keyword>
<evidence type="ECO:0000259" key="12">
    <source>
        <dbReference type="Pfam" id="PF02744"/>
    </source>
</evidence>
<dbReference type="Proteomes" id="UP000030643">
    <property type="component" value="Unassembled WGS sequence"/>
</dbReference>
<dbReference type="PROSITE" id="PS01163">
    <property type="entry name" value="GAL_P_UDP_TRANSF_II"/>
    <property type="match status" value="1"/>
</dbReference>
<evidence type="ECO:0000256" key="8">
    <source>
        <dbReference type="ARBA" id="ARBA00023144"/>
    </source>
</evidence>
<dbReference type="PIRSF" id="PIRSF006005">
    <property type="entry name" value="GalT_BS"/>
    <property type="match status" value="1"/>
</dbReference>
<dbReference type="EC" id="2.7.7.12" evidence="10"/>
<dbReference type="HAMAP" id="MF_00571">
    <property type="entry name" value="GalP_UDP_trans"/>
    <property type="match status" value="1"/>
</dbReference>
<comment type="catalytic activity">
    <reaction evidence="1 10">
        <text>alpha-D-galactose 1-phosphate + UDP-alpha-D-glucose = alpha-D-glucose 1-phosphate + UDP-alpha-D-galactose</text>
        <dbReference type="Rhea" id="RHEA:13989"/>
        <dbReference type="ChEBI" id="CHEBI:58336"/>
        <dbReference type="ChEBI" id="CHEBI:58601"/>
        <dbReference type="ChEBI" id="CHEBI:58885"/>
        <dbReference type="ChEBI" id="CHEBI:66914"/>
        <dbReference type="EC" id="2.7.7.12"/>
    </reaction>
</comment>
<dbReference type="STRING" id="1329250.WOSG25_140210"/>
<dbReference type="Pfam" id="PF01087">
    <property type="entry name" value="GalP_UDP_transf"/>
    <property type="match status" value="1"/>
</dbReference>
<dbReference type="eggNOG" id="COG4468">
    <property type="taxonomic scope" value="Bacteria"/>
</dbReference>
<gene>
    <name evidence="10 13" type="primary">galT</name>
    <name evidence="13" type="ORF">WOSG25_140210</name>
</gene>
<evidence type="ECO:0000256" key="2">
    <source>
        <dbReference type="ARBA" id="ARBA00004496"/>
    </source>
</evidence>
<evidence type="ECO:0000313" key="13">
    <source>
        <dbReference type="EMBL" id="GAK31719.1"/>
    </source>
</evidence>
<keyword evidence="5 10" id="KW-0963">Cytoplasm</keyword>
<evidence type="ECO:0000256" key="5">
    <source>
        <dbReference type="ARBA" id="ARBA00022490"/>
    </source>
</evidence>
<evidence type="ECO:0000256" key="4">
    <source>
        <dbReference type="ARBA" id="ARBA00008706"/>
    </source>
</evidence>
<organism evidence="13 14">
    <name type="scientific">Weissella oryzae (strain DSM 25784 / JCM 18191 / LMG 30913 / SG25)</name>
    <dbReference type="NCBI Taxonomy" id="1329250"/>
    <lineage>
        <taxon>Bacteria</taxon>
        <taxon>Bacillati</taxon>
        <taxon>Bacillota</taxon>
        <taxon>Bacilli</taxon>
        <taxon>Lactobacillales</taxon>
        <taxon>Lactobacillaceae</taxon>
        <taxon>Weissella</taxon>
    </lineage>
</organism>
<dbReference type="GO" id="GO:0005737">
    <property type="term" value="C:cytoplasm"/>
    <property type="evidence" value="ECO:0007669"/>
    <property type="project" value="UniProtKB-SubCell"/>
</dbReference>
<name>A0A069CW77_WEIOS</name>
<dbReference type="PANTHER" id="PTHR39191">
    <property type="entry name" value="GALACTOSE-1-PHOSPHATE URIDYLYLTRANSFERASE"/>
    <property type="match status" value="1"/>
</dbReference>
<reference evidence="14" key="1">
    <citation type="journal article" date="2014" name="Genome Announc.">
        <title>Draft genome sequence of Weissella oryzae SG25T, isolated from fermented rice grains.</title>
        <authorList>
            <person name="Tanizawa Y."/>
            <person name="Fujisawa T."/>
            <person name="Mochizuki T."/>
            <person name="Kaminuma E."/>
            <person name="Suzuki Y."/>
            <person name="Nakamura Y."/>
            <person name="Tohno M."/>
        </authorList>
    </citation>
    <scope>NUCLEOTIDE SEQUENCE [LARGE SCALE GENOMIC DNA]</scope>
    <source>
        <strain evidence="14">DSM 25784 / JCM 18191 / LMG 30913 / SG25</strain>
    </source>
</reference>
<dbReference type="EMBL" id="DF820497">
    <property type="protein sequence ID" value="GAK31719.1"/>
    <property type="molecule type" value="Genomic_DNA"/>
</dbReference>
<dbReference type="GO" id="GO:0006012">
    <property type="term" value="P:galactose metabolic process"/>
    <property type="evidence" value="ECO:0007669"/>
    <property type="project" value="UniProtKB-UniRule"/>
</dbReference>
<dbReference type="GO" id="GO:0008108">
    <property type="term" value="F:UDP-glucose:hexose-1-phosphate uridylyltransferase activity"/>
    <property type="evidence" value="ECO:0007669"/>
    <property type="project" value="UniProtKB-UniRule"/>
</dbReference>
<dbReference type="UniPathway" id="UPA00214"/>
<dbReference type="Pfam" id="PF02744">
    <property type="entry name" value="GalP_UDP_tr_C"/>
    <property type="match status" value="1"/>
</dbReference>
<comment type="pathway">
    <text evidence="3 10">Carbohydrate metabolism; galactose metabolism.</text>
</comment>
<dbReference type="PANTHER" id="PTHR39191:SF1">
    <property type="entry name" value="DUF4922 DOMAIN-CONTAINING PROTEIN"/>
    <property type="match status" value="1"/>
</dbReference>
<keyword evidence="8 10" id="KW-0299">Galactose metabolism</keyword>
<dbReference type="InterPro" id="IPR005849">
    <property type="entry name" value="GalP_Utransf_N"/>
</dbReference>
<proteinExistence type="inferred from homology"/>
<evidence type="ECO:0000256" key="3">
    <source>
        <dbReference type="ARBA" id="ARBA00004947"/>
    </source>
</evidence>
<comment type="subcellular location">
    <subcellularLocation>
        <location evidence="2 10">Cytoplasm</location>
    </subcellularLocation>
</comment>
<dbReference type="InterPro" id="IPR000766">
    <property type="entry name" value="GalP_uridyl_Trfase_II"/>
</dbReference>
<evidence type="ECO:0000256" key="6">
    <source>
        <dbReference type="ARBA" id="ARBA00022679"/>
    </source>
</evidence>
<dbReference type="AlphaFoldDB" id="A0A069CW77"/>
<dbReference type="InterPro" id="IPR023425">
    <property type="entry name" value="GalP_uridyl_Trfase_II_CS"/>
</dbReference>
<evidence type="ECO:0000259" key="11">
    <source>
        <dbReference type="Pfam" id="PF01087"/>
    </source>
</evidence>
<evidence type="ECO:0000256" key="7">
    <source>
        <dbReference type="ARBA" id="ARBA00022695"/>
    </source>
</evidence>
<feature type="domain" description="Galactose-1-phosphate uridyl transferase C-terminal" evidence="12">
    <location>
        <begin position="241"/>
        <end position="436"/>
    </location>
</feature>
<sequence length="493" mass="54861">MTIYEAIETFVQIAIKNAVIKAADQIYYRNQLAHFVGVRDWQALQAVIRDSLVARDVLLATAQANNQIADGDDEFFEAALMNFITPLPSQLNETFWAKYQEAPSMATQYFFNLAKEVDQVKTQAIAKNIAFDYSSKYGNLEITINLSKPEKDPKAIAAAKLIKNSGYPACALCVENEGLYGGGSQPARSNHRIVRLELNGEAYGLQYSPYAYYPEHSIVMNVKHKPMEISEQTFVKLLNFVDQFPHYMIGSNADLPIVGGSILSHDHFQAGRHDFPMAKVGLRKQVVLTGFPEIEAGILAWPMSVLRLKSTNQAQLVAASAKILNAWRKYDDQALSITGRDAEGIDHHTITPIVRHQDKSYEVDLVLRDNNVSAQYPDGIFHPHAPLHHIKKENIGLIEVMGLAVLPARLKTELAEVEAYLLDQPANVAPSHQAWADELKQEADFTEANVHTKVQAAVGAVFERVLEDAGVYKDNPTGLAGFERFITFVNQKG</sequence>
<evidence type="ECO:0000256" key="1">
    <source>
        <dbReference type="ARBA" id="ARBA00001107"/>
    </source>
</evidence>